<dbReference type="RefSeq" id="XP_073560390.1">
    <property type="nucleotide sequence ID" value="XM_073701325.1"/>
</dbReference>
<protein>
    <recommendedName>
        <fullName evidence="4">SSCRP protein</fullName>
    </recommendedName>
</protein>
<feature type="chain" id="PRO_5046210076" description="SSCRP protein" evidence="1">
    <location>
        <begin position="18"/>
        <end position="60"/>
    </location>
</feature>
<gene>
    <name evidence="2" type="ORF">CCMA1212_003999</name>
</gene>
<dbReference type="EMBL" id="PPTA01000004">
    <property type="protein sequence ID" value="TFB04189.1"/>
    <property type="molecule type" value="Genomic_DNA"/>
</dbReference>
<comment type="caution">
    <text evidence="2">The sequence shown here is derived from an EMBL/GenBank/DDBJ whole genome shotgun (WGS) entry which is preliminary data.</text>
</comment>
<dbReference type="GeneID" id="300575775"/>
<evidence type="ECO:0000256" key="1">
    <source>
        <dbReference type="SAM" id="SignalP"/>
    </source>
</evidence>
<accession>A0ABY2H8B3</accession>
<name>A0ABY2H8B3_9HYPO</name>
<evidence type="ECO:0008006" key="4">
    <source>
        <dbReference type="Google" id="ProtNLM"/>
    </source>
</evidence>
<evidence type="ECO:0000313" key="3">
    <source>
        <dbReference type="Proteomes" id="UP001642720"/>
    </source>
</evidence>
<sequence length="60" mass="6839">MKFIPSLMVLLVGAAVAHPLQHRQENECAVYDECFHYPLPCPSNSVCICCSFWIHTLMLM</sequence>
<proteinExistence type="predicted"/>
<keyword evidence="1" id="KW-0732">Signal</keyword>
<dbReference type="Proteomes" id="UP001642720">
    <property type="component" value="Unassembled WGS sequence"/>
</dbReference>
<feature type="signal peptide" evidence="1">
    <location>
        <begin position="1"/>
        <end position="17"/>
    </location>
</feature>
<evidence type="ECO:0000313" key="2">
    <source>
        <dbReference type="EMBL" id="TFB04189.1"/>
    </source>
</evidence>
<organism evidence="2 3">
    <name type="scientific">Trichoderma ghanense</name>
    <dbReference type="NCBI Taxonomy" id="65468"/>
    <lineage>
        <taxon>Eukaryota</taxon>
        <taxon>Fungi</taxon>
        <taxon>Dikarya</taxon>
        <taxon>Ascomycota</taxon>
        <taxon>Pezizomycotina</taxon>
        <taxon>Sordariomycetes</taxon>
        <taxon>Hypocreomycetidae</taxon>
        <taxon>Hypocreales</taxon>
        <taxon>Hypocreaceae</taxon>
        <taxon>Trichoderma</taxon>
    </lineage>
</organism>
<reference evidence="2 3" key="1">
    <citation type="submission" date="2018-01" db="EMBL/GenBank/DDBJ databases">
        <title>Genome characterization of the sugarcane-associated fungus Trichoderma ghanense CCMA-1212 and their application in lignocelulose bioconversion.</title>
        <authorList>
            <person name="Steindorff A.S."/>
            <person name="Mendes T.D."/>
            <person name="Vilela E.S.D."/>
            <person name="Rodrigues D.S."/>
            <person name="Formighieri E.F."/>
            <person name="Melo I.S."/>
            <person name="Favaro L.C.L."/>
        </authorList>
    </citation>
    <scope>NUCLEOTIDE SEQUENCE [LARGE SCALE GENOMIC DNA]</scope>
    <source>
        <strain evidence="2 3">CCMA-1212</strain>
    </source>
</reference>
<keyword evidence="3" id="KW-1185">Reference proteome</keyword>